<dbReference type="RefSeq" id="WP_157090458.1">
    <property type="nucleotide sequence ID" value="NZ_JBHSMX010000052.1"/>
</dbReference>
<accession>A0ABW0QCI6</accession>
<sequence>MKFGKIILLTAMLGSALMLQGCLQSEADKQADAAKKAVLFQNMYQRGLEERHCDMTQIKPQGLANCWKEADKKWKDVPSAYVGEPPAGVTRSSKPYVGK</sequence>
<feature type="signal peptide" evidence="1">
    <location>
        <begin position="1"/>
        <end position="20"/>
    </location>
</feature>
<dbReference type="PROSITE" id="PS51257">
    <property type="entry name" value="PROKAR_LIPOPROTEIN"/>
    <property type="match status" value="1"/>
</dbReference>
<keyword evidence="3" id="KW-1185">Reference proteome</keyword>
<dbReference type="EMBL" id="JBHSMX010000052">
    <property type="protein sequence ID" value="MFC5522606.1"/>
    <property type="molecule type" value="Genomic_DNA"/>
</dbReference>
<name>A0ABW0QCI6_9BURK</name>
<proteinExistence type="predicted"/>
<evidence type="ECO:0008006" key="4">
    <source>
        <dbReference type="Google" id="ProtNLM"/>
    </source>
</evidence>
<dbReference type="Proteomes" id="UP001596084">
    <property type="component" value="Unassembled WGS sequence"/>
</dbReference>
<evidence type="ECO:0000256" key="1">
    <source>
        <dbReference type="SAM" id="SignalP"/>
    </source>
</evidence>
<protein>
    <recommendedName>
        <fullName evidence="4">Lipoprotein</fullName>
    </recommendedName>
</protein>
<organism evidence="2 3">
    <name type="scientific">Polaromonas jejuensis</name>
    <dbReference type="NCBI Taxonomy" id="457502"/>
    <lineage>
        <taxon>Bacteria</taxon>
        <taxon>Pseudomonadati</taxon>
        <taxon>Pseudomonadota</taxon>
        <taxon>Betaproteobacteria</taxon>
        <taxon>Burkholderiales</taxon>
        <taxon>Comamonadaceae</taxon>
        <taxon>Polaromonas</taxon>
    </lineage>
</organism>
<evidence type="ECO:0000313" key="2">
    <source>
        <dbReference type="EMBL" id="MFC5522606.1"/>
    </source>
</evidence>
<keyword evidence="1" id="KW-0732">Signal</keyword>
<reference evidence="3" key="1">
    <citation type="journal article" date="2019" name="Int. J. Syst. Evol. Microbiol.">
        <title>The Global Catalogue of Microorganisms (GCM) 10K type strain sequencing project: providing services to taxonomists for standard genome sequencing and annotation.</title>
        <authorList>
            <consortium name="The Broad Institute Genomics Platform"/>
            <consortium name="The Broad Institute Genome Sequencing Center for Infectious Disease"/>
            <person name="Wu L."/>
            <person name="Ma J."/>
        </authorList>
    </citation>
    <scope>NUCLEOTIDE SEQUENCE [LARGE SCALE GENOMIC DNA]</scope>
    <source>
        <strain evidence="3">CGMCC 4.7277</strain>
    </source>
</reference>
<comment type="caution">
    <text evidence="2">The sequence shown here is derived from an EMBL/GenBank/DDBJ whole genome shotgun (WGS) entry which is preliminary data.</text>
</comment>
<gene>
    <name evidence="2" type="ORF">ACFPP7_17080</name>
</gene>
<evidence type="ECO:0000313" key="3">
    <source>
        <dbReference type="Proteomes" id="UP001596084"/>
    </source>
</evidence>
<feature type="chain" id="PRO_5045456995" description="Lipoprotein" evidence="1">
    <location>
        <begin position="21"/>
        <end position="99"/>
    </location>
</feature>